<reference evidence="1" key="1">
    <citation type="journal article" date="2020" name="Stud. Mycol.">
        <title>101 Dothideomycetes genomes: a test case for predicting lifestyles and emergence of pathogens.</title>
        <authorList>
            <person name="Haridas S."/>
            <person name="Albert R."/>
            <person name="Binder M."/>
            <person name="Bloem J."/>
            <person name="Labutti K."/>
            <person name="Salamov A."/>
            <person name="Andreopoulos B."/>
            <person name="Baker S."/>
            <person name="Barry K."/>
            <person name="Bills G."/>
            <person name="Bluhm B."/>
            <person name="Cannon C."/>
            <person name="Castanera R."/>
            <person name="Culley D."/>
            <person name="Daum C."/>
            <person name="Ezra D."/>
            <person name="Gonzalez J."/>
            <person name="Henrissat B."/>
            <person name="Kuo A."/>
            <person name="Liang C."/>
            <person name="Lipzen A."/>
            <person name="Lutzoni F."/>
            <person name="Magnuson J."/>
            <person name="Mondo S."/>
            <person name="Nolan M."/>
            <person name="Ohm R."/>
            <person name="Pangilinan J."/>
            <person name="Park H.-J."/>
            <person name="Ramirez L."/>
            <person name="Alfaro M."/>
            <person name="Sun H."/>
            <person name="Tritt A."/>
            <person name="Yoshinaga Y."/>
            <person name="Zwiers L.-H."/>
            <person name="Turgeon B."/>
            <person name="Goodwin S."/>
            <person name="Spatafora J."/>
            <person name="Crous P."/>
            <person name="Grigoriev I."/>
        </authorList>
    </citation>
    <scope>NUCLEOTIDE SEQUENCE</scope>
    <source>
        <strain evidence="1">CBS 115976</strain>
    </source>
</reference>
<gene>
    <name evidence="1" type="ORF">BT63DRAFT_454650</name>
</gene>
<dbReference type="EMBL" id="MU004234">
    <property type="protein sequence ID" value="KAF2670460.1"/>
    <property type="molecule type" value="Genomic_DNA"/>
</dbReference>
<evidence type="ECO:0000313" key="2">
    <source>
        <dbReference type="Proteomes" id="UP000799302"/>
    </source>
</evidence>
<organism evidence="1 2">
    <name type="scientific">Microthyrium microscopicum</name>
    <dbReference type="NCBI Taxonomy" id="703497"/>
    <lineage>
        <taxon>Eukaryota</taxon>
        <taxon>Fungi</taxon>
        <taxon>Dikarya</taxon>
        <taxon>Ascomycota</taxon>
        <taxon>Pezizomycotina</taxon>
        <taxon>Dothideomycetes</taxon>
        <taxon>Dothideomycetes incertae sedis</taxon>
        <taxon>Microthyriales</taxon>
        <taxon>Microthyriaceae</taxon>
        <taxon>Microthyrium</taxon>
    </lineage>
</organism>
<dbReference type="Proteomes" id="UP000799302">
    <property type="component" value="Unassembled WGS sequence"/>
</dbReference>
<keyword evidence="2" id="KW-1185">Reference proteome</keyword>
<accession>A0A6A6UF91</accession>
<dbReference type="AlphaFoldDB" id="A0A6A6UF91"/>
<protein>
    <submittedName>
        <fullName evidence="1">Uncharacterized protein</fullName>
    </submittedName>
</protein>
<proteinExistence type="predicted"/>
<sequence length="154" mass="17059">MAKAHDTSLRFANPQAAADLERFRCKQAGEKESGSAARCSAAVGADEMPVEMRLVDGSLIFTGTGKQRKEKARYTLVANNGWRKQTQQRDGSALSNCVQTESVARKEAGRKVKREAAERLVELLDQIVDGETRERRLVVRRGGLQDDRQVALTE</sequence>
<evidence type="ECO:0000313" key="1">
    <source>
        <dbReference type="EMBL" id="KAF2670460.1"/>
    </source>
</evidence>
<name>A0A6A6UF91_9PEZI</name>